<evidence type="ECO:0000313" key="1">
    <source>
        <dbReference type="EMBL" id="CAA9273945.1"/>
    </source>
</evidence>
<dbReference type="AlphaFoldDB" id="A0A6J4JCP0"/>
<proteinExistence type="predicted"/>
<name>A0A6J4JCP0_9SPHI</name>
<protein>
    <submittedName>
        <fullName evidence="1">Uncharacterized protein</fullName>
    </submittedName>
</protein>
<sequence length="57" mass="6112">MARVARYFRGSRKRATGTNFYDAIFSKSAFYFGVSAGAASSFSRTNGAKSTAVGFGR</sequence>
<accession>A0A6J4JCP0</accession>
<reference evidence="1" key="1">
    <citation type="submission" date="2020-02" db="EMBL/GenBank/DDBJ databases">
        <authorList>
            <person name="Meier V. D."/>
        </authorList>
    </citation>
    <scope>NUCLEOTIDE SEQUENCE</scope>
    <source>
        <strain evidence="1">AVDCRST_MAG56</strain>
    </source>
</reference>
<gene>
    <name evidence="1" type="ORF">AVDCRST_MAG56-3231</name>
</gene>
<organism evidence="1">
    <name type="scientific">uncultured Cytophagales bacterium</name>
    <dbReference type="NCBI Taxonomy" id="158755"/>
    <lineage>
        <taxon>Bacteria</taxon>
        <taxon>Pseudomonadati</taxon>
        <taxon>Bacteroidota</taxon>
        <taxon>Sphingobacteriia</taxon>
        <taxon>Sphingobacteriales</taxon>
        <taxon>environmental samples</taxon>
    </lineage>
</organism>
<dbReference type="EMBL" id="CADCTQ010000272">
    <property type="protein sequence ID" value="CAA9273945.1"/>
    <property type="molecule type" value="Genomic_DNA"/>
</dbReference>